<organism evidence="1 2">
    <name type="scientific">Pyrenophora seminiperda CCB06</name>
    <dbReference type="NCBI Taxonomy" id="1302712"/>
    <lineage>
        <taxon>Eukaryota</taxon>
        <taxon>Fungi</taxon>
        <taxon>Dikarya</taxon>
        <taxon>Ascomycota</taxon>
        <taxon>Pezizomycotina</taxon>
        <taxon>Dothideomycetes</taxon>
        <taxon>Pleosporomycetidae</taxon>
        <taxon>Pleosporales</taxon>
        <taxon>Pleosporineae</taxon>
        <taxon>Pleosporaceae</taxon>
        <taxon>Pyrenophora</taxon>
    </lineage>
</organism>
<dbReference type="EMBL" id="KE747833">
    <property type="protein sequence ID" value="RMZ72508.1"/>
    <property type="molecule type" value="Genomic_DNA"/>
</dbReference>
<keyword evidence="2" id="KW-1185">Reference proteome</keyword>
<protein>
    <submittedName>
        <fullName evidence="1">Uncharacterized protein</fullName>
    </submittedName>
</protein>
<evidence type="ECO:0000313" key="2">
    <source>
        <dbReference type="Proteomes" id="UP000265663"/>
    </source>
</evidence>
<gene>
    <name evidence="1" type="ORF">GMOD_00007504</name>
</gene>
<evidence type="ECO:0000313" key="1">
    <source>
        <dbReference type="EMBL" id="RMZ72508.1"/>
    </source>
</evidence>
<dbReference type="Proteomes" id="UP000265663">
    <property type="component" value="Unassembled WGS sequence"/>
</dbReference>
<proteinExistence type="predicted"/>
<reference evidence="1 2" key="1">
    <citation type="journal article" date="2014" name="PLoS ONE">
        <title>De novo Genome Assembly of the Fungal Plant Pathogen Pyrenophora semeniperda.</title>
        <authorList>
            <person name="Soliai M.M."/>
            <person name="Meyer S.E."/>
            <person name="Udall J.A."/>
            <person name="Elzinga D.E."/>
            <person name="Hermansen R.A."/>
            <person name="Bodily P.M."/>
            <person name="Hart A.A."/>
            <person name="Coleman C.E."/>
        </authorList>
    </citation>
    <scope>NUCLEOTIDE SEQUENCE [LARGE SCALE GENOMIC DNA]</scope>
    <source>
        <strain evidence="1 2">CCB06</strain>
        <tissue evidence="1">Mycelium</tissue>
    </source>
</reference>
<dbReference type="AlphaFoldDB" id="A0A3M7MDH6"/>
<dbReference type="OrthoDB" id="3693950at2759"/>
<accession>A0A3M7MDH6</accession>
<name>A0A3M7MDH6_9PLEO</name>
<sequence length="408" mass="46895">MSNQGQQDRSVLGRMAGGLRQIVPKETVSEFELPEELVVMQKASAKIAAEHHDSIFAIANEIAIKKRMSVAYSNFHTWEHLRNFENGEEASNVASPETLNQFQNCFYMAHSCAEKLRSTLSKHPNLRSYESCVMVATDCWQQKATSAREYHCIAMLPLPTACIIIDPVAASYAITVPLNHKWSCELTTYRYCYAGWDNVRFLFDIGSGYHASLTLSNGALLPHGDPFRSIKGGWKGGVSNLVYPGDNYRGRTPSNRSMFMFDVWDREATNPDVDCVELQADSGKAGKFLVETARLGFSFEKREMWVRNIPQEWFDFPENEYFQKRFKNRKYFEIDEEGYANFAVDMHTRTDIQLGFMKRTVDNLELMQELLEALGMKEGELMRMANVMLAYWQEAKLQEPKKDLKRKR</sequence>